<dbReference type="Proteomes" id="UP000427716">
    <property type="component" value="Chromosome"/>
</dbReference>
<evidence type="ECO:0000256" key="1">
    <source>
        <dbReference type="SAM" id="MobiDB-lite"/>
    </source>
</evidence>
<name>A0A6I6D9F8_9GAMM</name>
<dbReference type="RefSeq" id="WP_156573355.1">
    <property type="nucleotide sequence ID" value="NZ_CP046415.1"/>
</dbReference>
<proteinExistence type="predicted"/>
<feature type="region of interest" description="Disordered" evidence="1">
    <location>
        <begin position="1"/>
        <end position="20"/>
    </location>
</feature>
<protein>
    <recommendedName>
        <fullName evidence="4">Intracellular sulfur oxidation DsrE/DsrF family protein</fullName>
    </recommendedName>
</protein>
<dbReference type="SUPFAM" id="SSF75169">
    <property type="entry name" value="DsrEFH-like"/>
    <property type="match status" value="1"/>
</dbReference>
<evidence type="ECO:0000313" key="3">
    <source>
        <dbReference type="Proteomes" id="UP000427716"/>
    </source>
</evidence>
<gene>
    <name evidence="2" type="ORF">GM160_03985</name>
</gene>
<keyword evidence="3" id="KW-1185">Reference proteome</keyword>
<dbReference type="InterPro" id="IPR027396">
    <property type="entry name" value="DsrEFH-like"/>
</dbReference>
<dbReference type="PANTHER" id="PTHR37691">
    <property type="entry name" value="BLR3518 PROTEIN"/>
    <property type="match status" value="1"/>
</dbReference>
<evidence type="ECO:0000313" key="2">
    <source>
        <dbReference type="EMBL" id="QGT78122.1"/>
    </source>
</evidence>
<dbReference type="EMBL" id="CP046415">
    <property type="protein sequence ID" value="QGT78122.1"/>
    <property type="molecule type" value="Genomic_DNA"/>
</dbReference>
<sequence>MSTSDLHGDNREQVSEGDLNAFVDNQLDAESRRRVRQAIRRHPELAQEVCDLDQMKDWVQQAYAAPPLAPDRRAARAQPAGWRRALAASLLMIAGGAVGWFANSSLVLPAGGTDSVAEAQAALNDEAAKEATRIILHVGSSDRQTFDQALDTAENLLANADNNPNFHLQVLANSGGVNLVRKDATPHAQRIAAMLQDHPNLEFTACGQSLARLRREGEDVAVLPNVEVVDTAVSEVVRRMQRGWTYIRI</sequence>
<evidence type="ECO:0008006" key="4">
    <source>
        <dbReference type="Google" id="ProtNLM"/>
    </source>
</evidence>
<reference evidence="2 3" key="1">
    <citation type="submission" date="2019-11" db="EMBL/GenBank/DDBJ databases">
        <authorList>
            <person name="Zhang J."/>
            <person name="Sun C."/>
        </authorList>
    </citation>
    <scope>NUCLEOTIDE SEQUENCE [LARGE SCALE GENOMIC DNA]</scope>
    <source>
        <strain evidence="3">sp2</strain>
    </source>
</reference>
<dbReference type="PANTHER" id="PTHR37691:SF1">
    <property type="entry name" value="BLR3518 PROTEIN"/>
    <property type="match status" value="1"/>
</dbReference>
<dbReference type="KEGG" id="ghl:GM160_03985"/>
<accession>A0A6I6D9F8</accession>
<organism evidence="2 3">
    <name type="scientific">Guyparkeria halophila</name>
    <dbReference type="NCBI Taxonomy" id="47960"/>
    <lineage>
        <taxon>Bacteria</taxon>
        <taxon>Pseudomonadati</taxon>
        <taxon>Pseudomonadota</taxon>
        <taxon>Gammaproteobacteria</taxon>
        <taxon>Chromatiales</taxon>
        <taxon>Thioalkalibacteraceae</taxon>
        <taxon>Guyparkeria</taxon>
    </lineage>
</organism>
<dbReference type="Gene3D" id="3.40.1260.10">
    <property type="entry name" value="DsrEFH-like"/>
    <property type="match status" value="1"/>
</dbReference>
<feature type="compositionally biased region" description="Basic and acidic residues" evidence="1">
    <location>
        <begin position="1"/>
        <end position="14"/>
    </location>
</feature>
<dbReference type="AlphaFoldDB" id="A0A6I6D9F8"/>